<dbReference type="Pfam" id="PF00440">
    <property type="entry name" value="TetR_N"/>
    <property type="match status" value="1"/>
</dbReference>
<dbReference type="PANTHER" id="PTHR30055">
    <property type="entry name" value="HTH-TYPE TRANSCRIPTIONAL REGULATOR RUTR"/>
    <property type="match status" value="1"/>
</dbReference>
<evidence type="ECO:0000256" key="1">
    <source>
        <dbReference type="ARBA" id="ARBA00023125"/>
    </source>
</evidence>
<dbReference type="RefSeq" id="WP_141278683.1">
    <property type="nucleotide sequence ID" value="NZ_BAAARZ010000008.1"/>
</dbReference>
<protein>
    <recommendedName>
        <fullName evidence="3">HTH tetR-type domain-containing protein</fullName>
    </recommendedName>
</protein>
<dbReference type="EMBL" id="BJNG01000017">
    <property type="protein sequence ID" value="GEC20155.1"/>
    <property type="molecule type" value="Genomic_DNA"/>
</dbReference>
<dbReference type="InterPro" id="IPR001647">
    <property type="entry name" value="HTH_TetR"/>
</dbReference>
<dbReference type="PROSITE" id="PS50977">
    <property type="entry name" value="HTH_TETR_2"/>
    <property type="match status" value="1"/>
</dbReference>
<proteinExistence type="predicted"/>
<keyword evidence="5" id="KW-1185">Reference proteome</keyword>
<dbReference type="InterPro" id="IPR009057">
    <property type="entry name" value="Homeodomain-like_sf"/>
</dbReference>
<feature type="DNA-binding region" description="H-T-H motif" evidence="2">
    <location>
        <begin position="37"/>
        <end position="56"/>
    </location>
</feature>
<feature type="domain" description="HTH tetR-type" evidence="3">
    <location>
        <begin position="15"/>
        <end position="74"/>
    </location>
</feature>
<name>A0A4Y3WMY7_9PSEU</name>
<evidence type="ECO:0000256" key="2">
    <source>
        <dbReference type="PROSITE-ProRule" id="PRU00335"/>
    </source>
</evidence>
<comment type="caution">
    <text evidence="4">The sequence shown here is derived from an EMBL/GenBank/DDBJ whole genome shotgun (WGS) entry which is preliminary data.</text>
</comment>
<sequence>MNSPRSGRARRLAPDARRAALVEATLPLVLRHGATVSTRRIAEAAGVAEGTIFSVFPHKEALMRAVTAAALDPGATLRELAAVDRSLPLRARLVAAVEILQSRLTGVFGLLDALGMHRPPDDGERCGHPEHTSMNDAFRAALADLVGPDAASLRVPPQELAHVLRLLVFSGTHPRICDGSPLGAEQIVTTLLDGLSHPGNPPC</sequence>
<dbReference type="GO" id="GO:0000976">
    <property type="term" value="F:transcription cis-regulatory region binding"/>
    <property type="evidence" value="ECO:0007669"/>
    <property type="project" value="TreeGrafter"/>
</dbReference>
<accession>A0A4Y3WMY7</accession>
<reference evidence="4 5" key="1">
    <citation type="submission" date="2019-06" db="EMBL/GenBank/DDBJ databases">
        <title>Whole genome shotgun sequence of Pseudonocardia hydrocarbonoxydans NBRC 14498.</title>
        <authorList>
            <person name="Hosoyama A."/>
            <person name="Uohara A."/>
            <person name="Ohji S."/>
            <person name="Ichikawa N."/>
        </authorList>
    </citation>
    <scope>NUCLEOTIDE SEQUENCE [LARGE SCALE GENOMIC DNA]</scope>
    <source>
        <strain evidence="4 5">NBRC 14498</strain>
    </source>
</reference>
<evidence type="ECO:0000259" key="3">
    <source>
        <dbReference type="PROSITE" id="PS50977"/>
    </source>
</evidence>
<evidence type="ECO:0000313" key="5">
    <source>
        <dbReference type="Proteomes" id="UP000320338"/>
    </source>
</evidence>
<dbReference type="Gene3D" id="1.10.357.10">
    <property type="entry name" value="Tetracycline Repressor, domain 2"/>
    <property type="match status" value="1"/>
</dbReference>
<dbReference type="PRINTS" id="PR00455">
    <property type="entry name" value="HTHTETR"/>
</dbReference>
<evidence type="ECO:0000313" key="4">
    <source>
        <dbReference type="EMBL" id="GEC20155.1"/>
    </source>
</evidence>
<dbReference type="OrthoDB" id="3539650at2"/>
<dbReference type="PANTHER" id="PTHR30055:SF146">
    <property type="entry name" value="HTH-TYPE TRANSCRIPTIONAL DUAL REGULATOR CECR"/>
    <property type="match status" value="1"/>
</dbReference>
<dbReference type="Proteomes" id="UP000320338">
    <property type="component" value="Unassembled WGS sequence"/>
</dbReference>
<keyword evidence="1 2" id="KW-0238">DNA-binding</keyword>
<organism evidence="4 5">
    <name type="scientific">Pseudonocardia hydrocarbonoxydans</name>
    <dbReference type="NCBI Taxonomy" id="76726"/>
    <lineage>
        <taxon>Bacteria</taxon>
        <taxon>Bacillati</taxon>
        <taxon>Actinomycetota</taxon>
        <taxon>Actinomycetes</taxon>
        <taxon>Pseudonocardiales</taxon>
        <taxon>Pseudonocardiaceae</taxon>
        <taxon>Pseudonocardia</taxon>
    </lineage>
</organism>
<gene>
    <name evidence="4" type="ORF">PHY01_24380</name>
</gene>
<dbReference type="SUPFAM" id="SSF46689">
    <property type="entry name" value="Homeodomain-like"/>
    <property type="match status" value="1"/>
</dbReference>
<dbReference type="GO" id="GO:0003700">
    <property type="term" value="F:DNA-binding transcription factor activity"/>
    <property type="evidence" value="ECO:0007669"/>
    <property type="project" value="TreeGrafter"/>
</dbReference>
<dbReference type="InterPro" id="IPR050109">
    <property type="entry name" value="HTH-type_TetR-like_transc_reg"/>
</dbReference>
<dbReference type="AlphaFoldDB" id="A0A4Y3WMY7"/>